<dbReference type="EMBL" id="JAEHOE010000094">
    <property type="protein sequence ID" value="KAG2487640.1"/>
    <property type="molecule type" value="Genomic_DNA"/>
</dbReference>
<dbReference type="Gene3D" id="1.25.40.20">
    <property type="entry name" value="Ankyrin repeat-containing domain"/>
    <property type="match status" value="1"/>
</dbReference>
<dbReference type="OrthoDB" id="545688at2759"/>
<comment type="caution">
    <text evidence="1">The sequence shown here is derived from an EMBL/GenBank/DDBJ whole genome shotgun (WGS) entry which is preliminary data.</text>
</comment>
<dbReference type="GO" id="GO:0004620">
    <property type="term" value="F:phospholipase activity"/>
    <property type="evidence" value="ECO:0007669"/>
    <property type="project" value="TreeGrafter"/>
</dbReference>
<evidence type="ECO:0000313" key="1">
    <source>
        <dbReference type="EMBL" id="KAG2487640.1"/>
    </source>
</evidence>
<dbReference type="PANTHER" id="PTHR12393:SF6">
    <property type="entry name" value="SPHINGOMYELIN PHOSPHODIESTERASE 2"/>
    <property type="match status" value="1"/>
</dbReference>
<evidence type="ECO:0008006" key="3">
    <source>
        <dbReference type="Google" id="ProtNLM"/>
    </source>
</evidence>
<dbReference type="GO" id="GO:0005783">
    <property type="term" value="C:endoplasmic reticulum"/>
    <property type="evidence" value="ECO:0007669"/>
    <property type="project" value="TreeGrafter"/>
</dbReference>
<gene>
    <name evidence="1" type="ORF">HYH03_013778</name>
</gene>
<dbReference type="PANTHER" id="PTHR12393">
    <property type="entry name" value="SPHINGOMYELIN PHOSPHODIESTERASE RELATED"/>
    <property type="match status" value="1"/>
</dbReference>
<dbReference type="GO" id="GO:0046513">
    <property type="term" value="P:ceramide biosynthetic process"/>
    <property type="evidence" value="ECO:0007669"/>
    <property type="project" value="TreeGrafter"/>
</dbReference>
<accession>A0A835XVJ9</accession>
<sequence length="480" mass="51284">MLWQRQAFIAAVAIHGDVNQLEPVIEAAGCAPCAATLVAAARAGQVACCQRLIELGCPPRDGLEAAASGGQLAACEWFLDRGASPIKAAALAAAAGGHVAVLDMLCSRSTWSPASWDKLDLLKAVAHGCDMQTLQRMYERYSPEDASELAALRAPAASSPTPDWQAKLSWLEQRGPASEEILTQICEAAARCPDADALARLQWLQQRRYPVTASGAVSAAASAGNLAAFAWLLQQGAPLPAKPVEVKLQGPQGRATTLQKTLLGLQQAGCPVDWVRSALHAARSGDRRGVAWLVQQFPAPQQPPGVLAEQVPGLLADAAAAGSVQLVAWVRGWGAELHSGLWRRAVESGCEALLGWLRDLGCPMPPDDKRGELYRAPAFPACDVATLRALVRLGLPLTPERCRTLYGSTWYDVAWSGGQRQRASVPLLRLLLELGCVAEGRWDEARMLVGRTEDEAARGSLFTWLRQQKAAQQQAQQGAQ</sequence>
<dbReference type="Proteomes" id="UP000612055">
    <property type="component" value="Unassembled WGS sequence"/>
</dbReference>
<name>A0A835XVJ9_9CHLO</name>
<dbReference type="GO" id="GO:0016020">
    <property type="term" value="C:membrane"/>
    <property type="evidence" value="ECO:0007669"/>
    <property type="project" value="TreeGrafter"/>
</dbReference>
<dbReference type="GO" id="GO:0030149">
    <property type="term" value="P:sphingolipid catabolic process"/>
    <property type="evidence" value="ECO:0007669"/>
    <property type="project" value="TreeGrafter"/>
</dbReference>
<keyword evidence="2" id="KW-1185">Reference proteome</keyword>
<dbReference type="InterPro" id="IPR036770">
    <property type="entry name" value="Ankyrin_rpt-contain_sf"/>
</dbReference>
<organism evidence="1 2">
    <name type="scientific">Edaphochlamys debaryana</name>
    <dbReference type="NCBI Taxonomy" id="47281"/>
    <lineage>
        <taxon>Eukaryota</taxon>
        <taxon>Viridiplantae</taxon>
        <taxon>Chlorophyta</taxon>
        <taxon>core chlorophytes</taxon>
        <taxon>Chlorophyceae</taxon>
        <taxon>CS clade</taxon>
        <taxon>Chlamydomonadales</taxon>
        <taxon>Chlamydomonadales incertae sedis</taxon>
        <taxon>Edaphochlamys</taxon>
    </lineage>
</organism>
<proteinExistence type="predicted"/>
<reference evidence="1" key="1">
    <citation type="journal article" date="2020" name="bioRxiv">
        <title>Comparative genomics of Chlamydomonas.</title>
        <authorList>
            <person name="Craig R.J."/>
            <person name="Hasan A.R."/>
            <person name="Ness R.W."/>
            <person name="Keightley P.D."/>
        </authorList>
    </citation>
    <scope>NUCLEOTIDE SEQUENCE</scope>
    <source>
        <strain evidence="1">CCAP 11/70</strain>
    </source>
</reference>
<evidence type="ECO:0000313" key="2">
    <source>
        <dbReference type="Proteomes" id="UP000612055"/>
    </source>
</evidence>
<dbReference type="AlphaFoldDB" id="A0A835XVJ9"/>
<dbReference type="SUPFAM" id="SSF48403">
    <property type="entry name" value="Ankyrin repeat"/>
    <property type="match status" value="1"/>
</dbReference>
<dbReference type="GO" id="GO:0071944">
    <property type="term" value="C:cell periphery"/>
    <property type="evidence" value="ECO:0007669"/>
    <property type="project" value="TreeGrafter"/>
</dbReference>
<protein>
    <recommendedName>
        <fullName evidence="3">Ankyrin repeat domain-containing protein</fullName>
    </recommendedName>
</protein>